<protein>
    <submittedName>
        <fullName evidence="4">FIVAR domain-containing protein</fullName>
    </submittedName>
</protein>
<feature type="transmembrane region" description="Helical" evidence="2">
    <location>
        <begin position="12"/>
        <end position="32"/>
    </location>
</feature>
<dbReference type="InterPro" id="IPR008966">
    <property type="entry name" value="Adhesion_dom_sf"/>
</dbReference>
<dbReference type="NCBIfam" id="TIGR01167">
    <property type="entry name" value="LPXTG_anchor"/>
    <property type="match status" value="1"/>
</dbReference>
<dbReference type="Gene3D" id="2.60.120.260">
    <property type="entry name" value="Galactose-binding domain-like"/>
    <property type="match status" value="1"/>
</dbReference>
<feature type="region of interest" description="Disordered" evidence="1">
    <location>
        <begin position="548"/>
        <end position="568"/>
    </location>
</feature>
<feature type="compositionally biased region" description="Basic and acidic residues" evidence="1">
    <location>
        <begin position="548"/>
        <end position="565"/>
    </location>
</feature>
<keyword evidence="2" id="KW-0812">Transmembrane</keyword>
<dbReference type="SUPFAM" id="SSF49401">
    <property type="entry name" value="Bacterial adhesins"/>
    <property type="match status" value="1"/>
</dbReference>
<dbReference type="Gene3D" id="1.20.1270.70">
    <property type="entry name" value="Designed single chain three-helix bundle"/>
    <property type="match status" value="3"/>
</dbReference>
<dbReference type="Gene3D" id="2.60.40.740">
    <property type="match status" value="1"/>
</dbReference>
<comment type="caution">
    <text evidence="4">The sequence shown here is derived from an EMBL/GenBank/DDBJ whole genome shotgun (WGS) entry which is preliminary data.</text>
</comment>
<dbReference type="NCBIfam" id="TIGR01451">
    <property type="entry name" value="B_ant_repeat"/>
    <property type="match status" value="1"/>
</dbReference>
<reference evidence="4" key="1">
    <citation type="submission" date="2021-04" db="EMBL/GenBank/DDBJ databases">
        <title>Isolation and polyphasic classification of algal microorganism.</title>
        <authorList>
            <person name="Wang S."/>
        </authorList>
    </citation>
    <scope>NUCLEOTIDE SEQUENCE</scope>
    <source>
        <strain evidence="4">720a</strain>
    </source>
</reference>
<feature type="domain" description="DUF11" evidence="3">
    <location>
        <begin position="232"/>
        <end position="342"/>
    </location>
</feature>
<dbReference type="InterPro" id="IPR001434">
    <property type="entry name" value="OmcB-like_DUF11"/>
</dbReference>
<keyword evidence="2" id="KW-1133">Transmembrane helix</keyword>
<proteinExistence type="predicted"/>
<dbReference type="RefSeq" id="WP_166530454.1">
    <property type="nucleotide sequence ID" value="NZ_JAGSOT010000031.1"/>
</dbReference>
<dbReference type="Pfam" id="PF01345">
    <property type="entry name" value="DUF11"/>
    <property type="match status" value="1"/>
</dbReference>
<keyword evidence="2" id="KW-0472">Membrane</keyword>
<accession>A0A941DWJ0</accession>
<evidence type="ECO:0000313" key="4">
    <source>
        <dbReference type="EMBL" id="MBR7796647.1"/>
    </source>
</evidence>
<dbReference type="AlphaFoldDB" id="A0A941DWJ0"/>
<organism evidence="4 5">
    <name type="scientific">Virgibacillus salarius</name>
    <dbReference type="NCBI Taxonomy" id="447199"/>
    <lineage>
        <taxon>Bacteria</taxon>
        <taxon>Bacillati</taxon>
        <taxon>Bacillota</taxon>
        <taxon>Bacilli</taxon>
        <taxon>Bacillales</taxon>
        <taxon>Bacillaceae</taxon>
        <taxon>Virgibacillus</taxon>
    </lineage>
</organism>
<evidence type="ECO:0000256" key="1">
    <source>
        <dbReference type="SAM" id="MobiDB-lite"/>
    </source>
</evidence>
<dbReference type="EMBL" id="JAGSOT010000031">
    <property type="protein sequence ID" value="MBR7796647.1"/>
    <property type="molecule type" value="Genomic_DNA"/>
</dbReference>
<feature type="transmembrane region" description="Helical" evidence="2">
    <location>
        <begin position="575"/>
        <end position="594"/>
    </location>
</feature>
<sequence>MQSLFLTRNHKLSFTIFLLAIVLMITFLVNIIPNTVQAAEKNSCSQPISLINGSFEEPKTSGDAGRAYMYKPSSVPGWNTTDSAIEIWRPGNPSEYSNYYPAPDESRWAELNAYENGMLYQDVETTPGQTLYWSLDHRGRAGEDTMQVRIGPVTDNPYDTVVQEQITDGNDAWGTHTGIYIVPEGQTLTRFGFEAVTSAGNGLAMGNFIDNIFFGTLPCLNAELTVTPGGKIYDGDKVTYKGTITNGSEETATNARYEDSIPEGMEYVPGTIKVTFNGEERVINDEDGFVAGKIVVNLGEISHNDTITVQYTVKSPNNGKILEFPNTAQVLFDNSITSEVATVETNEVLNNLITKVFLRDMVDKSDTLIETDYSRDSWSNYQEALSDAEAILADSEVTQAEVDEALAILTAAQEELTVNKTVLQSKVNESDTLIETDYSRDSWSNYQEALSDAEAVLADSEVTQAEIDEALAILTAAQEELTVNKTALQSKVNELDTLIETDYSPGSWSDFEAALTEAQSVLENDTSTQAEVDAALATLNEAYEELVRKESDKSMSPDQLKKSDKLPQTSEKQSGFMIMIGLLMIGISIVCIFFRKKILIK</sequence>
<name>A0A941DWJ0_9BACI</name>
<dbReference type="Pfam" id="PF07554">
    <property type="entry name" value="FIVAR"/>
    <property type="match status" value="3"/>
</dbReference>
<evidence type="ECO:0000313" key="5">
    <source>
        <dbReference type="Proteomes" id="UP000675284"/>
    </source>
</evidence>
<evidence type="ECO:0000259" key="3">
    <source>
        <dbReference type="Pfam" id="PF01345"/>
    </source>
</evidence>
<keyword evidence="5" id="KW-1185">Reference proteome</keyword>
<evidence type="ECO:0000256" key="2">
    <source>
        <dbReference type="SAM" id="Phobius"/>
    </source>
</evidence>
<dbReference type="InterPro" id="IPR047589">
    <property type="entry name" value="DUF11_rpt"/>
</dbReference>
<gene>
    <name evidence="4" type="ORF">KCX74_11420</name>
</gene>
<dbReference type="Proteomes" id="UP000675284">
    <property type="component" value="Unassembled WGS sequence"/>
</dbReference>